<keyword evidence="3" id="KW-1185">Reference proteome</keyword>
<dbReference type="RefSeq" id="WP_030519684.1">
    <property type="nucleotide sequence ID" value="NZ_JBEYBD010000004.1"/>
</dbReference>
<dbReference type="Proteomes" id="UP001550628">
    <property type="component" value="Unassembled WGS sequence"/>
</dbReference>
<feature type="region of interest" description="Disordered" evidence="1">
    <location>
        <begin position="88"/>
        <end position="113"/>
    </location>
</feature>
<evidence type="ECO:0008006" key="4">
    <source>
        <dbReference type="Google" id="ProtNLM"/>
    </source>
</evidence>
<evidence type="ECO:0000256" key="1">
    <source>
        <dbReference type="SAM" id="MobiDB-lite"/>
    </source>
</evidence>
<name>A0ABV2WND5_9NOCA</name>
<accession>A0ABV2WND5</accession>
<evidence type="ECO:0000313" key="2">
    <source>
        <dbReference type="EMBL" id="MEU1952398.1"/>
    </source>
</evidence>
<feature type="region of interest" description="Disordered" evidence="1">
    <location>
        <begin position="22"/>
        <end position="49"/>
    </location>
</feature>
<dbReference type="GeneID" id="96242520"/>
<organism evidence="2 3">
    <name type="scientific">Nocardia rhamnosiphila</name>
    <dbReference type="NCBI Taxonomy" id="426716"/>
    <lineage>
        <taxon>Bacteria</taxon>
        <taxon>Bacillati</taxon>
        <taxon>Actinomycetota</taxon>
        <taxon>Actinomycetes</taxon>
        <taxon>Mycobacteriales</taxon>
        <taxon>Nocardiaceae</taxon>
        <taxon>Nocardia</taxon>
    </lineage>
</organism>
<reference evidence="2 3" key="1">
    <citation type="submission" date="2024-06" db="EMBL/GenBank/DDBJ databases">
        <title>The Natural Products Discovery Center: Release of the First 8490 Sequenced Strains for Exploring Actinobacteria Biosynthetic Diversity.</title>
        <authorList>
            <person name="Kalkreuter E."/>
            <person name="Kautsar S.A."/>
            <person name="Yang D."/>
            <person name="Bader C.D."/>
            <person name="Teijaro C.N."/>
            <person name="Fluegel L."/>
            <person name="Davis C.M."/>
            <person name="Simpson J.R."/>
            <person name="Lauterbach L."/>
            <person name="Steele A.D."/>
            <person name="Gui C."/>
            <person name="Meng S."/>
            <person name="Li G."/>
            <person name="Viehrig K."/>
            <person name="Ye F."/>
            <person name="Su P."/>
            <person name="Kiefer A.F."/>
            <person name="Nichols A."/>
            <person name="Cepeda A.J."/>
            <person name="Yan W."/>
            <person name="Fan B."/>
            <person name="Jiang Y."/>
            <person name="Adhikari A."/>
            <person name="Zheng C.-J."/>
            <person name="Schuster L."/>
            <person name="Cowan T.M."/>
            <person name="Smanski M.J."/>
            <person name="Chevrette M.G."/>
            <person name="De Carvalho L.P.S."/>
            <person name="Shen B."/>
        </authorList>
    </citation>
    <scope>NUCLEOTIDE SEQUENCE [LARGE SCALE GENOMIC DNA]</scope>
    <source>
        <strain evidence="2 3">NPDC019708</strain>
    </source>
</reference>
<feature type="compositionally biased region" description="Basic and acidic residues" evidence="1">
    <location>
        <begin position="27"/>
        <end position="45"/>
    </location>
</feature>
<proteinExistence type="predicted"/>
<sequence>MTGPIEQATHPTQLTVAHIRARVLGGRGRDTEPGERDRAQRHRDMLGSLPAPLERELVALTSDLIRTTPTGPILPRLRQQFERLCADWRPAGSPPPEVRLSPAWALGDNGIER</sequence>
<evidence type="ECO:0000313" key="3">
    <source>
        <dbReference type="Proteomes" id="UP001550628"/>
    </source>
</evidence>
<protein>
    <recommendedName>
        <fullName evidence="4">DUF222 domain-containing protein</fullName>
    </recommendedName>
</protein>
<gene>
    <name evidence="2" type="ORF">ABZ510_11095</name>
</gene>
<dbReference type="EMBL" id="JBEYBF010000006">
    <property type="protein sequence ID" value="MEU1952398.1"/>
    <property type="molecule type" value="Genomic_DNA"/>
</dbReference>
<comment type="caution">
    <text evidence="2">The sequence shown here is derived from an EMBL/GenBank/DDBJ whole genome shotgun (WGS) entry which is preliminary data.</text>
</comment>